<organism evidence="1">
    <name type="scientific">Arundo donax</name>
    <name type="common">Giant reed</name>
    <name type="synonym">Donax arundinaceus</name>
    <dbReference type="NCBI Taxonomy" id="35708"/>
    <lineage>
        <taxon>Eukaryota</taxon>
        <taxon>Viridiplantae</taxon>
        <taxon>Streptophyta</taxon>
        <taxon>Embryophyta</taxon>
        <taxon>Tracheophyta</taxon>
        <taxon>Spermatophyta</taxon>
        <taxon>Magnoliopsida</taxon>
        <taxon>Liliopsida</taxon>
        <taxon>Poales</taxon>
        <taxon>Poaceae</taxon>
        <taxon>PACMAD clade</taxon>
        <taxon>Arundinoideae</taxon>
        <taxon>Arundineae</taxon>
        <taxon>Arundo</taxon>
    </lineage>
</organism>
<sequence>MLISICNRVFLSSTARFVACSTSS</sequence>
<protein>
    <submittedName>
        <fullName evidence="1">Uncharacterized protein</fullName>
    </submittedName>
</protein>
<dbReference type="AlphaFoldDB" id="A0A0A9EPV3"/>
<evidence type="ECO:0000313" key="1">
    <source>
        <dbReference type="EMBL" id="JAD99915.1"/>
    </source>
</evidence>
<accession>A0A0A9EPV3</accession>
<dbReference type="EMBL" id="GBRH01197980">
    <property type="protein sequence ID" value="JAD99915.1"/>
    <property type="molecule type" value="Transcribed_RNA"/>
</dbReference>
<reference evidence="1" key="1">
    <citation type="submission" date="2014-09" db="EMBL/GenBank/DDBJ databases">
        <authorList>
            <person name="Magalhaes I.L.F."/>
            <person name="Oliveira U."/>
            <person name="Santos F.R."/>
            <person name="Vidigal T.H.D.A."/>
            <person name="Brescovit A.D."/>
            <person name="Santos A.J."/>
        </authorList>
    </citation>
    <scope>NUCLEOTIDE SEQUENCE</scope>
    <source>
        <tissue evidence="1">Shoot tissue taken approximately 20 cm above the soil surface</tissue>
    </source>
</reference>
<reference evidence="1" key="2">
    <citation type="journal article" date="2015" name="Data Brief">
        <title>Shoot transcriptome of the giant reed, Arundo donax.</title>
        <authorList>
            <person name="Barrero R.A."/>
            <person name="Guerrero F.D."/>
            <person name="Moolhuijzen P."/>
            <person name="Goolsby J.A."/>
            <person name="Tidwell J."/>
            <person name="Bellgard S.E."/>
            <person name="Bellgard M.I."/>
        </authorList>
    </citation>
    <scope>NUCLEOTIDE SEQUENCE</scope>
    <source>
        <tissue evidence="1">Shoot tissue taken approximately 20 cm above the soil surface</tissue>
    </source>
</reference>
<proteinExistence type="predicted"/>
<name>A0A0A9EPV3_ARUDO</name>